<evidence type="ECO:0000313" key="6">
    <source>
        <dbReference type="Proteomes" id="UP000198771"/>
    </source>
</evidence>
<keyword evidence="2" id="KW-0472">Membrane</keyword>
<feature type="transmembrane region" description="Helical" evidence="2">
    <location>
        <begin position="110"/>
        <end position="130"/>
    </location>
</feature>
<evidence type="ECO:0000259" key="4">
    <source>
        <dbReference type="Pfam" id="PF21537"/>
    </source>
</evidence>
<evidence type="ECO:0000256" key="1">
    <source>
        <dbReference type="SAM" id="MobiDB-lite"/>
    </source>
</evidence>
<protein>
    <recommendedName>
        <fullName evidence="7">TIGR03943 family protein</fullName>
    </recommendedName>
</protein>
<evidence type="ECO:0008006" key="7">
    <source>
        <dbReference type="Google" id="ProtNLM"/>
    </source>
</evidence>
<reference evidence="5 6" key="1">
    <citation type="submission" date="2016-10" db="EMBL/GenBank/DDBJ databases">
        <authorList>
            <person name="de Groot N.N."/>
        </authorList>
    </citation>
    <scope>NUCLEOTIDE SEQUENCE [LARGE SCALE GENOMIC DNA]</scope>
    <source>
        <strain evidence="5 6">ASO4-2</strain>
    </source>
</reference>
<feature type="compositionally biased region" description="Basic residues" evidence="1">
    <location>
        <begin position="1"/>
        <end position="10"/>
    </location>
</feature>
<evidence type="ECO:0000313" key="5">
    <source>
        <dbReference type="EMBL" id="SDB27069.1"/>
    </source>
</evidence>
<dbReference type="InterPro" id="IPR052955">
    <property type="entry name" value="UPF0703_membrane_permease"/>
</dbReference>
<sequence>MTSSVKHKFSAHGDAGTKNSRDTCSPGFSFGLILVLILFALAALQATLLVSGESLLYQAPRMQPFLFFSTVSFCIMGVYGLWTLFQPGTSTKAGCGCGHEHGFSNKAKTAVVMLFGLVLAAGFFLPHQLLDSRVAQKKGISLSRPPERSIFGPQQEFEFPPQSHILFQEDIPWDSGQAMDFGPELDEEQAMLREELGIWYDRDTYQEMSEELLARSALTITSENFLDSMLIISAYLDRFKGRGVEFSGFVYHDGTMAENEIAVARIAVTCCLADATVYGLLVRVDELPLPANDVWVRVHGRIAATWFMDEELPMVLAERLEMIPPPDQPYVYPRLYSSFVFESEP</sequence>
<keyword evidence="6" id="KW-1185">Reference proteome</keyword>
<dbReference type="EMBL" id="FMXO01000006">
    <property type="protein sequence ID" value="SDB27069.1"/>
    <property type="molecule type" value="Genomic_DNA"/>
</dbReference>
<dbReference type="PANTHER" id="PTHR40047">
    <property type="entry name" value="UPF0703 PROTEIN YCGQ"/>
    <property type="match status" value="1"/>
</dbReference>
<dbReference type="NCBIfam" id="TIGR03943">
    <property type="entry name" value="TIGR03943 family putative permease subunit"/>
    <property type="match status" value="1"/>
</dbReference>
<feature type="domain" description="DUF1980" evidence="4">
    <location>
        <begin position="204"/>
        <end position="333"/>
    </location>
</feature>
<gene>
    <name evidence="5" type="ORF">SAMN05660653_01309</name>
</gene>
<dbReference type="InterPro" id="IPR015402">
    <property type="entry name" value="DUF1980"/>
</dbReference>
<dbReference type="RefSeq" id="WP_092118913.1">
    <property type="nucleotide sequence ID" value="NZ_FMXO01000006.1"/>
</dbReference>
<accession>A0A1G6C2I2</accession>
<dbReference type="AlphaFoldDB" id="A0A1G6C2I2"/>
<keyword evidence="2" id="KW-1133">Transmembrane helix</keyword>
<organism evidence="5 6">
    <name type="scientific">Desulfonatronum thiosulfatophilum</name>
    <dbReference type="NCBI Taxonomy" id="617002"/>
    <lineage>
        <taxon>Bacteria</taxon>
        <taxon>Pseudomonadati</taxon>
        <taxon>Thermodesulfobacteriota</taxon>
        <taxon>Desulfovibrionia</taxon>
        <taxon>Desulfovibrionales</taxon>
        <taxon>Desulfonatronaceae</taxon>
        <taxon>Desulfonatronum</taxon>
    </lineage>
</organism>
<dbReference type="Pfam" id="PF09323">
    <property type="entry name" value="DUF1980"/>
    <property type="match status" value="1"/>
</dbReference>
<keyword evidence="2" id="KW-0812">Transmembrane</keyword>
<dbReference type="Proteomes" id="UP000198771">
    <property type="component" value="Unassembled WGS sequence"/>
</dbReference>
<evidence type="ECO:0000259" key="3">
    <source>
        <dbReference type="Pfam" id="PF09323"/>
    </source>
</evidence>
<dbReference type="InterPro" id="IPR048447">
    <property type="entry name" value="DUF1980_C"/>
</dbReference>
<dbReference type="InterPro" id="IPR048493">
    <property type="entry name" value="DUF1980_N"/>
</dbReference>
<feature type="region of interest" description="Disordered" evidence="1">
    <location>
        <begin position="1"/>
        <end position="21"/>
    </location>
</feature>
<evidence type="ECO:0000256" key="2">
    <source>
        <dbReference type="SAM" id="Phobius"/>
    </source>
</evidence>
<feature type="transmembrane region" description="Helical" evidence="2">
    <location>
        <begin position="64"/>
        <end position="82"/>
    </location>
</feature>
<dbReference type="Pfam" id="PF21537">
    <property type="entry name" value="DUF1980_C"/>
    <property type="match status" value="1"/>
</dbReference>
<dbReference type="STRING" id="617002.SAMN05660653_01309"/>
<dbReference type="OrthoDB" id="5420656at2"/>
<feature type="transmembrane region" description="Helical" evidence="2">
    <location>
        <begin position="28"/>
        <end position="52"/>
    </location>
</feature>
<name>A0A1G6C2I2_9BACT</name>
<proteinExistence type="predicted"/>
<dbReference type="PANTHER" id="PTHR40047:SF1">
    <property type="entry name" value="UPF0703 PROTEIN YCGQ"/>
    <property type="match status" value="1"/>
</dbReference>
<feature type="domain" description="DUF1980" evidence="3">
    <location>
        <begin position="35"/>
        <end position="140"/>
    </location>
</feature>